<evidence type="ECO:0000313" key="2">
    <source>
        <dbReference type="EMBL" id="OTA85381.1"/>
    </source>
</evidence>
<organism evidence="2 5">
    <name type="scientific">Limosilactobacillus reuteri</name>
    <name type="common">Lactobacillus reuteri</name>
    <dbReference type="NCBI Taxonomy" id="1598"/>
    <lineage>
        <taxon>Bacteria</taxon>
        <taxon>Bacillati</taxon>
        <taxon>Bacillota</taxon>
        <taxon>Bacilli</taxon>
        <taxon>Lactobacillales</taxon>
        <taxon>Lactobacillaceae</taxon>
        <taxon>Limosilactobacillus</taxon>
    </lineage>
</organism>
<dbReference type="AlphaFoldDB" id="A0A1Y2UPC9"/>
<reference evidence="2 5" key="1">
    <citation type="submission" date="2016-09" db="EMBL/GenBank/DDBJ databases">
        <title>Lactobacillus reuteri KLR3005, genome sequencing and assembly.</title>
        <authorList>
            <person name="Lee J.-Y."/>
            <person name="Kim E.B."/>
            <person name="Choi Y.-J."/>
        </authorList>
    </citation>
    <scope>NUCLEOTIDE SEQUENCE [LARGE SCALE GENOMIC DNA]</scope>
    <source>
        <strain evidence="2 5">KLR3005</strain>
    </source>
</reference>
<dbReference type="Gene3D" id="2.40.30.200">
    <property type="match status" value="1"/>
</dbReference>
<dbReference type="Proteomes" id="UP000194286">
    <property type="component" value="Unassembled WGS sequence"/>
</dbReference>
<dbReference type="Proteomes" id="UP000194219">
    <property type="component" value="Unassembled WGS sequence"/>
</dbReference>
<dbReference type="Pfam" id="PF05709">
    <property type="entry name" value="Sipho_tail"/>
    <property type="match status" value="1"/>
</dbReference>
<evidence type="ECO:0000313" key="5">
    <source>
        <dbReference type="Proteomes" id="UP000194286"/>
    </source>
</evidence>
<dbReference type="InterPro" id="IPR008841">
    <property type="entry name" value="Siphovirus-type_tail_N"/>
</dbReference>
<gene>
    <name evidence="2" type="ORF">BHL82_00225</name>
    <name evidence="3" type="ORF">BHL83_09990</name>
</gene>
<reference evidence="3 4" key="2">
    <citation type="submission" date="2016-09" db="EMBL/GenBank/DDBJ databases">
        <title>Lactobacillus reuteri KLR3006, genome sequencing and assembly.</title>
        <authorList>
            <person name="Lee J.-Y."/>
            <person name="Kim E.B."/>
            <person name="Choi Y.-J."/>
        </authorList>
    </citation>
    <scope>NUCLEOTIDE SEQUENCE [LARGE SCALE GENOMIC DNA]</scope>
    <source>
        <strain evidence="3 4">KLR3006</strain>
    </source>
</reference>
<name>A0A1Y2UPC9_LIMRT</name>
<evidence type="ECO:0000259" key="1">
    <source>
        <dbReference type="Pfam" id="PF05709"/>
    </source>
</evidence>
<dbReference type="RefSeq" id="WP_086135897.1">
    <property type="nucleotide sequence ID" value="NZ_MIMU01000084.1"/>
</dbReference>
<evidence type="ECO:0000313" key="3">
    <source>
        <dbReference type="EMBL" id="OTA93484.1"/>
    </source>
</evidence>
<dbReference type="EMBL" id="MIMV01000002">
    <property type="protein sequence ID" value="OTA93484.1"/>
    <property type="molecule type" value="Genomic_DNA"/>
</dbReference>
<protein>
    <submittedName>
        <fullName evidence="2">Phage tail protein</fullName>
    </submittedName>
</protein>
<feature type="domain" description="Siphovirus-type tail component RIFT-related" evidence="1">
    <location>
        <begin position="65"/>
        <end position="156"/>
    </location>
</feature>
<comment type="caution">
    <text evidence="2">The sequence shown here is derived from an EMBL/GenBank/DDBJ whole genome shotgun (WGS) entry which is preliminary data.</text>
</comment>
<dbReference type="EMBL" id="MIMU01000084">
    <property type="protein sequence ID" value="OTA85381.1"/>
    <property type="molecule type" value="Genomic_DNA"/>
</dbReference>
<accession>A0A1Y2UPC9</accession>
<evidence type="ECO:0000313" key="4">
    <source>
        <dbReference type="Proteomes" id="UP000194219"/>
    </source>
</evidence>
<sequence length="303" mass="34326">MVQVFSQRKNKPSRYQFMKPSELGYDSDEYLSFDPIEFAISKDGIDWRSEFDNPELKGTYCYKAPDVQPANPVDNLQKVALMDGSRLLSTSYGTRELKMEMIFIGMDEGDAMLAYDALQRFLISRDPYWICFANWPQRMYYVRAKLAAPTFTSEKAWTCEVTFTDLIGLSRSVGTTQEPVLGFGNNLEAQPRYSFNSNSFTLVNTSDVLIDPERRGHPFKMTLQGSSSGKMKVTNTTTNTSIYKESGFNGSFVLDGVEPSCNGKNCSIDTDCGIITLQIGDNHFQVDNFNGTITFDYPEWWLS</sequence>
<proteinExistence type="predicted"/>